<feature type="domain" description="S-adenosyl-l-methionine hydroxide adenosyltransferase N-terminal" evidence="3">
    <location>
        <begin position="4"/>
        <end position="153"/>
    </location>
</feature>
<dbReference type="STRING" id="229920.ADM99_15545"/>
<dbReference type="InterPro" id="IPR046470">
    <property type="entry name" value="SAM_HAT_C"/>
</dbReference>
<accession>A0A0P6WWP0</accession>
<dbReference type="InterPro" id="IPR046469">
    <property type="entry name" value="SAM_HAT_N"/>
</dbReference>
<evidence type="ECO:0000259" key="4">
    <source>
        <dbReference type="Pfam" id="PF20257"/>
    </source>
</evidence>
<proteinExistence type="inferred from homology"/>
<comment type="similarity">
    <text evidence="2">Belongs to the SAM hydrolase / SAM-dependent halogenase family.</text>
</comment>
<dbReference type="AlphaFoldDB" id="A0A0P6WWP0"/>
<dbReference type="PATRIC" id="fig|229920.5.peg.484"/>
<sequence length="263" mass="28608">MPVITLLTDFGLRDGYVGVMKGVIWKICPDAQIADITHFIPPQDIRQGAIALQRTVKYFPKGTVHIAVVDPGVGTNRKPLGMEADGHYFIGPDNGLFSLILQDAESRGLQSRCFSLDKSEYWLPEISRVFHGRDIFAPAGAHLAKGVPLEKMGTPINDPIRLTMPTPRIQGTTITGEVVTVDNFGNLATNIHSDLLQNKTNLVIKICGKTIDGLIRTFDDRPAGELAAMIGTEHDLILSVVRGNAAEYLQAKPGDPVEVTTKS</sequence>
<evidence type="ECO:0000259" key="3">
    <source>
        <dbReference type="Pfam" id="PF01887"/>
    </source>
</evidence>
<dbReference type="InterPro" id="IPR023228">
    <property type="entry name" value="SAM_OH_AdoTrfase_N_sf"/>
</dbReference>
<keyword evidence="1" id="KW-0949">S-adenosyl-L-methionine</keyword>
<protein>
    <recommendedName>
        <fullName evidence="7">S-adenosyl-l-methionine hydroxide adenosyltransferase</fullName>
    </recommendedName>
</protein>
<dbReference type="Pfam" id="PF01887">
    <property type="entry name" value="SAM_HAT_N"/>
    <property type="match status" value="1"/>
</dbReference>
<dbReference type="Pfam" id="PF20257">
    <property type="entry name" value="SAM_HAT_C"/>
    <property type="match status" value="1"/>
</dbReference>
<comment type="caution">
    <text evidence="5">The sequence shown here is derived from an EMBL/GenBank/DDBJ whole genome shotgun (WGS) entry which is preliminary data.</text>
</comment>
<dbReference type="OrthoDB" id="9792195at2"/>
<evidence type="ECO:0000313" key="6">
    <source>
        <dbReference type="Proteomes" id="UP000050430"/>
    </source>
</evidence>
<dbReference type="RefSeq" id="WP_062422432.1">
    <property type="nucleotide sequence ID" value="NZ_BBYA01000010.1"/>
</dbReference>
<dbReference type="InterPro" id="IPR002747">
    <property type="entry name" value="SAM_OH_AdoTrfase"/>
</dbReference>
<dbReference type="SUPFAM" id="SSF102522">
    <property type="entry name" value="Bacterial fluorinating enzyme, N-terminal domain"/>
    <property type="match status" value="1"/>
</dbReference>
<dbReference type="InterPro" id="IPR023227">
    <property type="entry name" value="SAM_OH_AdoTrfase_C_sf"/>
</dbReference>
<evidence type="ECO:0000256" key="1">
    <source>
        <dbReference type="ARBA" id="ARBA00022691"/>
    </source>
</evidence>
<dbReference type="EMBL" id="LGCK01000014">
    <property type="protein sequence ID" value="KPL70535.1"/>
    <property type="molecule type" value="Genomic_DNA"/>
</dbReference>
<dbReference type="PANTHER" id="PTHR35092:SF1">
    <property type="entry name" value="CHLORINASE MJ1651"/>
    <property type="match status" value="1"/>
</dbReference>
<dbReference type="PIRSF" id="PIRSF006779">
    <property type="entry name" value="UCP006779"/>
    <property type="match status" value="1"/>
</dbReference>
<dbReference type="PANTHER" id="PTHR35092">
    <property type="entry name" value="CHLORINASE MJ1651"/>
    <property type="match status" value="1"/>
</dbReference>
<organism evidence="5 6">
    <name type="scientific">Leptolinea tardivitalis</name>
    <dbReference type="NCBI Taxonomy" id="229920"/>
    <lineage>
        <taxon>Bacteria</taxon>
        <taxon>Bacillati</taxon>
        <taxon>Chloroflexota</taxon>
        <taxon>Anaerolineae</taxon>
        <taxon>Anaerolineales</taxon>
        <taxon>Anaerolineaceae</taxon>
        <taxon>Leptolinea</taxon>
    </lineage>
</organism>
<evidence type="ECO:0008006" key="7">
    <source>
        <dbReference type="Google" id="ProtNLM"/>
    </source>
</evidence>
<dbReference type="SUPFAM" id="SSF101852">
    <property type="entry name" value="Bacterial fluorinating enzyme, C-terminal domain"/>
    <property type="match status" value="1"/>
</dbReference>
<dbReference type="Gene3D" id="2.40.30.90">
    <property type="entry name" value="Bacterial fluorinating enzyme like"/>
    <property type="match status" value="1"/>
</dbReference>
<dbReference type="Proteomes" id="UP000050430">
    <property type="component" value="Unassembled WGS sequence"/>
</dbReference>
<name>A0A0P6WWP0_9CHLR</name>
<evidence type="ECO:0000313" key="5">
    <source>
        <dbReference type="EMBL" id="KPL70535.1"/>
    </source>
</evidence>
<keyword evidence="6" id="KW-1185">Reference proteome</keyword>
<feature type="domain" description="S-adenosyl-l-methionine hydroxide adenosyltransferase C-terminal" evidence="4">
    <location>
        <begin position="176"/>
        <end position="258"/>
    </location>
</feature>
<reference evidence="5 6" key="1">
    <citation type="submission" date="2015-07" db="EMBL/GenBank/DDBJ databases">
        <title>Genome sequence of Leptolinea tardivitalis DSM 16556.</title>
        <authorList>
            <person name="Hemp J."/>
            <person name="Ward L.M."/>
            <person name="Pace L.A."/>
            <person name="Fischer W.W."/>
        </authorList>
    </citation>
    <scope>NUCLEOTIDE SEQUENCE [LARGE SCALE GENOMIC DNA]</scope>
    <source>
        <strain evidence="5 6">YMTK-2</strain>
    </source>
</reference>
<evidence type="ECO:0000256" key="2">
    <source>
        <dbReference type="ARBA" id="ARBA00024035"/>
    </source>
</evidence>
<dbReference type="Gene3D" id="3.40.50.10790">
    <property type="entry name" value="S-adenosyl-l-methionine hydroxide adenosyltransferase, N-terminal"/>
    <property type="match status" value="1"/>
</dbReference>
<gene>
    <name evidence="5" type="ORF">ADM99_15545</name>
</gene>